<gene>
    <name evidence="2" type="ORF">LEA_00178</name>
</gene>
<dbReference type="Gene3D" id="3.90.190.20">
    <property type="entry name" value="Mur ligase, C-terminal domain"/>
    <property type="match status" value="1"/>
</dbReference>
<organism evidence="2">
    <name type="scientific">human gut metagenome</name>
    <dbReference type="NCBI Taxonomy" id="408170"/>
    <lineage>
        <taxon>unclassified sequences</taxon>
        <taxon>metagenomes</taxon>
        <taxon>organismal metagenomes</taxon>
    </lineage>
</organism>
<dbReference type="EMBL" id="AJWY01000128">
    <property type="protein sequence ID" value="EKC81600.1"/>
    <property type="molecule type" value="Genomic_DNA"/>
</dbReference>
<comment type="caution">
    <text evidence="2">The sequence shown here is derived from an EMBL/GenBank/DDBJ whole genome shotgun (WGS) entry which is preliminary data.</text>
</comment>
<sequence length="150" mass="16936">TVWNGRLQILEEHPLFIVDGAHNEDAAAKLADSIEFYFTNKRIIYIMGMLKDKEVDRVIALTEKYADQILTVTPPDNPRAMHAYDLATEVAKVHPNVTAVDSLEEAVELSHLLAGRDDVILCFGSLSYLGRILKIMEKRQTAGNKRKAKW</sequence>
<dbReference type="InterPro" id="IPR004101">
    <property type="entry name" value="Mur_ligase_C"/>
</dbReference>
<feature type="non-terminal residue" evidence="2">
    <location>
        <position position="1"/>
    </location>
</feature>
<dbReference type="InterPro" id="IPR036615">
    <property type="entry name" value="Mur_ligase_C_dom_sf"/>
</dbReference>
<dbReference type="AlphaFoldDB" id="K1UTF5"/>
<name>K1UTF5_9ZZZZ</name>
<proteinExistence type="predicted"/>
<accession>K1UTF5</accession>
<reference evidence="2" key="1">
    <citation type="journal article" date="2013" name="Environ. Microbiol.">
        <title>Microbiota from the distal guts of lean and obese adolescents exhibit partial functional redundancy besides clear differences in community structure.</title>
        <authorList>
            <person name="Ferrer M."/>
            <person name="Ruiz A."/>
            <person name="Lanza F."/>
            <person name="Haange S.B."/>
            <person name="Oberbach A."/>
            <person name="Till H."/>
            <person name="Bargiela R."/>
            <person name="Campoy C."/>
            <person name="Segura M.T."/>
            <person name="Richter M."/>
            <person name="von Bergen M."/>
            <person name="Seifert J."/>
            <person name="Suarez A."/>
        </authorList>
    </citation>
    <scope>NUCLEOTIDE SEQUENCE</scope>
</reference>
<dbReference type="SUPFAM" id="SSF53244">
    <property type="entry name" value="MurD-like peptide ligases, peptide-binding domain"/>
    <property type="match status" value="1"/>
</dbReference>
<dbReference type="GO" id="GO:0016881">
    <property type="term" value="F:acid-amino acid ligase activity"/>
    <property type="evidence" value="ECO:0007669"/>
    <property type="project" value="InterPro"/>
</dbReference>
<dbReference type="Pfam" id="PF02875">
    <property type="entry name" value="Mur_ligase_C"/>
    <property type="match status" value="1"/>
</dbReference>
<evidence type="ECO:0000259" key="1">
    <source>
        <dbReference type="Pfam" id="PF02875"/>
    </source>
</evidence>
<feature type="domain" description="Mur ligase C-terminal" evidence="1">
    <location>
        <begin position="5"/>
        <end position="125"/>
    </location>
</feature>
<evidence type="ECO:0000313" key="2">
    <source>
        <dbReference type="EMBL" id="EKC81600.1"/>
    </source>
</evidence>
<protein>
    <submittedName>
        <fullName evidence="2">Synthase/dihydrofolate synthase</fullName>
    </submittedName>
</protein>